<dbReference type="AlphaFoldDB" id="A0A9X3XI78"/>
<evidence type="ECO:0000256" key="1">
    <source>
        <dbReference type="SAM" id="MobiDB-lite"/>
    </source>
</evidence>
<protein>
    <submittedName>
        <fullName evidence="2">Uncharacterized protein</fullName>
    </submittedName>
</protein>
<organism evidence="2 3">
    <name type="scientific">Polyangium jinanense</name>
    <dbReference type="NCBI Taxonomy" id="2829994"/>
    <lineage>
        <taxon>Bacteria</taxon>
        <taxon>Pseudomonadati</taxon>
        <taxon>Myxococcota</taxon>
        <taxon>Polyangia</taxon>
        <taxon>Polyangiales</taxon>
        <taxon>Polyangiaceae</taxon>
        <taxon>Polyangium</taxon>
    </lineage>
</organism>
<dbReference type="RefSeq" id="WP_272427920.1">
    <property type="nucleotide sequence ID" value="NZ_JAGTJJ010000079.1"/>
</dbReference>
<evidence type="ECO:0000313" key="2">
    <source>
        <dbReference type="EMBL" id="MDC3988661.1"/>
    </source>
</evidence>
<feature type="region of interest" description="Disordered" evidence="1">
    <location>
        <begin position="168"/>
        <end position="189"/>
    </location>
</feature>
<dbReference type="Proteomes" id="UP001151081">
    <property type="component" value="Unassembled WGS sequence"/>
</dbReference>
<comment type="caution">
    <text evidence="2">The sequence shown here is derived from an EMBL/GenBank/DDBJ whole genome shotgun (WGS) entry which is preliminary data.</text>
</comment>
<evidence type="ECO:0000313" key="3">
    <source>
        <dbReference type="Proteomes" id="UP001151081"/>
    </source>
</evidence>
<accession>A0A9X3XI78</accession>
<keyword evidence="3" id="KW-1185">Reference proteome</keyword>
<reference evidence="2 3" key="1">
    <citation type="submission" date="2021-04" db="EMBL/GenBank/DDBJ databases">
        <title>Genome analysis of Polyangium sp.</title>
        <authorList>
            <person name="Li Y."/>
            <person name="Wang J."/>
        </authorList>
    </citation>
    <scope>NUCLEOTIDE SEQUENCE [LARGE SCALE GENOMIC DNA]</scope>
    <source>
        <strain evidence="2 3">SDU14</strain>
    </source>
</reference>
<name>A0A9X3XI78_9BACT</name>
<dbReference type="EMBL" id="JAGTJJ010000079">
    <property type="protein sequence ID" value="MDC3988661.1"/>
    <property type="molecule type" value="Genomic_DNA"/>
</dbReference>
<sequence length="237" mass="24124">MQLFSSAPARRGLGVLLGAVGLQGSLGCNSITGVDALRFEACAPRFTGLTSTDEHGGPGGSPFLDECPEGEVLVGLRSGMNGPFVSGIMALCGTVRASETHPYTMTLAPGTTVPIMRGSASTTGPEMCPPDTMVVGFEGTTGPFGDNEVLWSLRLHCAPLLARGTPEAPSLSLGEGTRTESFGGAEDQGEAFDPTYCPANQVARAILGRSGALVDAFGLGCAEPSLACPASRAASEE</sequence>
<gene>
    <name evidence="2" type="ORF">KEG57_49805</name>
</gene>
<proteinExistence type="predicted"/>